<dbReference type="InterPro" id="IPR018061">
    <property type="entry name" value="Retropepsins"/>
</dbReference>
<feature type="domain" description="Peptidase A2" evidence="2">
    <location>
        <begin position="46"/>
        <end position="123"/>
    </location>
</feature>
<keyword evidence="4" id="KW-1185">Reference proteome</keyword>
<dbReference type="InterPro" id="IPR021109">
    <property type="entry name" value="Peptidase_aspartic_dom_sf"/>
</dbReference>
<proteinExistence type="predicted"/>
<dbReference type="Proteomes" id="UP000507470">
    <property type="component" value="Unassembled WGS sequence"/>
</dbReference>
<name>A0A6J8C7F2_MYTCO</name>
<dbReference type="AlphaFoldDB" id="A0A6J8C7F2"/>
<keyword evidence="1" id="KW-0378">Hydrolase</keyword>
<gene>
    <name evidence="3" type="ORF">MCOR_25714</name>
</gene>
<evidence type="ECO:0000256" key="1">
    <source>
        <dbReference type="ARBA" id="ARBA00022801"/>
    </source>
</evidence>
<sequence length="191" mass="21336">MENISSRSSEKFDFCKPETWTKWIQRFDRFRSASGLEEKAGDTQEIDFKIDTGADVTVISDSDLNGINSIELMKANKRLSGPGNTNLNVVGKFQCMLETKDKFSVQDIYVVKGLSKPLLGRPAIQALGIIDKVNVSSVNASSEANNYYRGKYPKIFNGLGKNEMDLYNRARSRRETVCLVNTAQSTITFNG</sequence>
<dbReference type="Gene3D" id="2.40.70.10">
    <property type="entry name" value="Acid Proteases"/>
    <property type="match status" value="1"/>
</dbReference>
<dbReference type="GO" id="GO:0004190">
    <property type="term" value="F:aspartic-type endopeptidase activity"/>
    <property type="evidence" value="ECO:0007669"/>
    <property type="project" value="InterPro"/>
</dbReference>
<protein>
    <recommendedName>
        <fullName evidence="2">Peptidase A2 domain-containing protein</fullName>
    </recommendedName>
</protein>
<dbReference type="GO" id="GO:0006508">
    <property type="term" value="P:proteolysis"/>
    <property type="evidence" value="ECO:0007669"/>
    <property type="project" value="InterPro"/>
</dbReference>
<evidence type="ECO:0000313" key="3">
    <source>
        <dbReference type="EMBL" id="CAC5390627.1"/>
    </source>
</evidence>
<evidence type="ECO:0000259" key="2">
    <source>
        <dbReference type="PROSITE" id="PS50175"/>
    </source>
</evidence>
<dbReference type="Pfam" id="PF00077">
    <property type="entry name" value="RVP"/>
    <property type="match status" value="1"/>
</dbReference>
<organism evidence="3 4">
    <name type="scientific">Mytilus coruscus</name>
    <name type="common">Sea mussel</name>
    <dbReference type="NCBI Taxonomy" id="42192"/>
    <lineage>
        <taxon>Eukaryota</taxon>
        <taxon>Metazoa</taxon>
        <taxon>Spiralia</taxon>
        <taxon>Lophotrochozoa</taxon>
        <taxon>Mollusca</taxon>
        <taxon>Bivalvia</taxon>
        <taxon>Autobranchia</taxon>
        <taxon>Pteriomorphia</taxon>
        <taxon>Mytilida</taxon>
        <taxon>Mytiloidea</taxon>
        <taxon>Mytilidae</taxon>
        <taxon>Mytilinae</taxon>
        <taxon>Mytilus</taxon>
    </lineage>
</organism>
<dbReference type="SUPFAM" id="SSF50630">
    <property type="entry name" value="Acid proteases"/>
    <property type="match status" value="1"/>
</dbReference>
<reference evidence="3 4" key="1">
    <citation type="submission" date="2020-06" db="EMBL/GenBank/DDBJ databases">
        <authorList>
            <person name="Li R."/>
            <person name="Bekaert M."/>
        </authorList>
    </citation>
    <scope>NUCLEOTIDE SEQUENCE [LARGE SCALE GENOMIC DNA]</scope>
    <source>
        <strain evidence="4">wild</strain>
    </source>
</reference>
<evidence type="ECO:0000313" key="4">
    <source>
        <dbReference type="Proteomes" id="UP000507470"/>
    </source>
</evidence>
<dbReference type="EMBL" id="CACVKT020004586">
    <property type="protein sequence ID" value="CAC5390627.1"/>
    <property type="molecule type" value="Genomic_DNA"/>
</dbReference>
<accession>A0A6J8C7F2</accession>
<dbReference type="InterPro" id="IPR001995">
    <property type="entry name" value="Peptidase_A2_cat"/>
</dbReference>
<dbReference type="OrthoDB" id="6160000at2759"/>
<dbReference type="PROSITE" id="PS50175">
    <property type="entry name" value="ASP_PROT_RETROV"/>
    <property type="match status" value="1"/>
</dbReference>